<protein>
    <submittedName>
        <fullName evidence="2">Secreted protein</fullName>
    </submittedName>
</protein>
<name>A0AC35UE79_9BILA</name>
<dbReference type="Proteomes" id="UP000095286">
    <property type="component" value="Unplaced"/>
</dbReference>
<organism evidence="1 2">
    <name type="scientific">Rhabditophanes sp. KR3021</name>
    <dbReference type="NCBI Taxonomy" id="114890"/>
    <lineage>
        <taxon>Eukaryota</taxon>
        <taxon>Metazoa</taxon>
        <taxon>Ecdysozoa</taxon>
        <taxon>Nematoda</taxon>
        <taxon>Chromadorea</taxon>
        <taxon>Rhabditida</taxon>
        <taxon>Tylenchina</taxon>
        <taxon>Panagrolaimomorpha</taxon>
        <taxon>Strongyloidoidea</taxon>
        <taxon>Alloionematidae</taxon>
        <taxon>Rhabditophanes</taxon>
    </lineage>
</organism>
<proteinExistence type="predicted"/>
<dbReference type="WBParaSite" id="RSKR_0001075100.1">
    <property type="protein sequence ID" value="RSKR_0001075100.1"/>
    <property type="gene ID" value="RSKR_0001075100"/>
</dbReference>
<sequence length="96" mass="10620">MQFSTLVVVLASIASIAYSKKVVARSVDIYCPETFEYNKDTKECELIVPDELDVMFDDLTGVCVHGTCPFGQTCINENNIPVCISDEKAAPLKKKK</sequence>
<evidence type="ECO:0000313" key="1">
    <source>
        <dbReference type="Proteomes" id="UP000095286"/>
    </source>
</evidence>
<evidence type="ECO:0000313" key="2">
    <source>
        <dbReference type="WBParaSite" id="RSKR_0001075100.1"/>
    </source>
</evidence>
<reference evidence="2" key="1">
    <citation type="submission" date="2016-11" db="UniProtKB">
        <authorList>
            <consortium name="WormBaseParasite"/>
        </authorList>
    </citation>
    <scope>IDENTIFICATION</scope>
    <source>
        <strain evidence="2">KR3021</strain>
    </source>
</reference>
<accession>A0AC35UE79</accession>